<dbReference type="EMBL" id="FOHA01000001">
    <property type="protein sequence ID" value="SER53342.1"/>
    <property type="molecule type" value="Genomic_DNA"/>
</dbReference>
<dbReference type="AlphaFoldDB" id="A0A1H9PYS3"/>
<evidence type="ECO:0000313" key="2">
    <source>
        <dbReference type="Proteomes" id="UP000198948"/>
    </source>
</evidence>
<sequence length="438" mass="51486">MCIKENRTVEVTKEHHPIHGVIALKAENASELIFENAIVLSRILFEPNLMRQAEQVAEPYQQEKLMNVLKAETEFTIEVFKEGIKGESQQTLSITYDQEYIGIHFIIPYHCYQKHATLITDFIEQTLKETGLFAYLRSNEERLFSNIWQPELRQDGCEGLTMVRNEQGQVIVDLNQFPGQNLTYQALQFTSCWQMWFCQPYYQWLPKQVLKDFREGVSNEAKDFGVTHITLYKDPTKWQQKENIIRQWAFRNQCGIDEVTQHLVLREPFVEVAAVTEKQAIYSVQYLDDYWRPTSKLTATRGLFRIYDDRGEEILFEQRKGTVAHPEDYFTKKTFFTQEWLTKIEIFTEMLIDGGLQICQFYLHRYLHLKMDLDKKKSKRKLVILVPKGGLEALNVEVLLAPYVVQKMKKIKQGCSFVIKKKKTVLHVVIFEGKKKEA</sequence>
<evidence type="ECO:0000313" key="1">
    <source>
        <dbReference type="EMBL" id="SER53342.1"/>
    </source>
</evidence>
<organism evidence="1 2">
    <name type="scientific">Isobaculum melis</name>
    <dbReference type="NCBI Taxonomy" id="142588"/>
    <lineage>
        <taxon>Bacteria</taxon>
        <taxon>Bacillati</taxon>
        <taxon>Bacillota</taxon>
        <taxon>Bacilli</taxon>
        <taxon>Lactobacillales</taxon>
        <taxon>Carnobacteriaceae</taxon>
        <taxon>Isobaculum</taxon>
    </lineage>
</organism>
<dbReference type="OrthoDB" id="2188649at2"/>
<name>A0A1H9PYS3_9LACT</name>
<dbReference type="RefSeq" id="WP_092649418.1">
    <property type="nucleotide sequence ID" value="NZ_FOHA01000001.1"/>
</dbReference>
<accession>A0A1H9PYS3</accession>
<protein>
    <submittedName>
        <fullName evidence="1">Uncharacterized protein</fullName>
    </submittedName>
</protein>
<proteinExistence type="predicted"/>
<dbReference type="Proteomes" id="UP000198948">
    <property type="component" value="Unassembled WGS sequence"/>
</dbReference>
<reference evidence="1 2" key="1">
    <citation type="submission" date="2016-10" db="EMBL/GenBank/DDBJ databases">
        <authorList>
            <person name="de Groot N.N."/>
        </authorList>
    </citation>
    <scope>NUCLEOTIDE SEQUENCE [LARGE SCALE GENOMIC DNA]</scope>
    <source>
        <strain evidence="1 2">DSM 13760</strain>
    </source>
</reference>
<gene>
    <name evidence="1" type="ORF">SAMN04488559_101240</name>
</gene>
<keyword evidence="2" id="KW-1185">Reference proteome</keyword>